<dbReference type="InterPro" id="IPR012337">
    <property type="entry name" value="RNaseH-like_sf"/>
</dbReference>
<reference evidence="3 5" key="1">
    <citation type="submission" date="2024-02" db="EMBL/GenBank/DDBJ databases">
        <authorList>
            <person name="Chen Y."/>
            <person name="Shah S."/>
            <person name="Dougan E. K."/>
            <person name="Thang M."/>
            <person name="Chan C."/>
        </authorList>
    </citation>
    <scope>NUCLEOTIDE SEQUENCE [LARGE SCALE GENOMIC DNA]</scope>
</reference>
<organism evidence="3 5">
    <name type="scientific">Durusdinium trenchii</name>
    <dbReference type="NCBI Taxonomy" id="1381693"/>
    <lineage>
        <taxon>Eukaryota</taxon>
        <taxon>Sar</taxon>
        <taxon>Alveolata</taxon>
        <taxon>Dinophyceae</taxon>
        <taxon>Suessiales</taxon>
        <taxon>Symbiodiniaceae</taxon>
        <taxon>Durusdinium</taxon>
    </lineage>
</organism>
<evidence type="ECO:0000256" key="1">
    <source>
        <dbReference type="SAM" id="MobiDB-lite"/>
    </source>
</evidence>
<dbReference type="Pfam" id="PF05699">
    <property type="entry name" value="Dimer_Tnp_hAT"/>
    <property type="match status" value="1"/>
</dbReference>
<feature type="domain" description="HAT C-terminal dimerisation" evidence="2">
    <location>
        <begin position="305"/>
        <end position="354"/>
    </location>
</feature>
<feature type="compositionally biased region" description="Basic residues" evidence="1">
    <location>
        <begin position="226"/>
        <end position="242"/>
    </location>
</feature>
<comment type="caution">
    <text evidence="3">The sequence shown here is derived from an EMBL/GenBank/DDBJ whole genome shotgun (WGS) entry which is preliminary data.</text>
</comment>
<feature type="region of interest" description="Disordered" evidence="1">
    <location>
        <begin position="261"/>
        <end position="280"/>
    </location>
</feature>
<evidence type="ECO:0000313" key="3">
    <source>
        <dbReference type="EMBL" id="CAK9062150.1"/>
    </source>
</evidence>
<proteinExistence type="predicted"/>
<evidence type="ECO:0000313" key="5">
    <source>
        <dbReference type="Proteomes" id="UP001642464"/>
    </source>
</evidence>
<evidence type="ECO:0000313" key="4">
    <source>
        <dbReference type="EMBL" id="CAK9062159.1"/>
    </source>
</evidence>
<gene>
    <name evidence="3" type="ORF">SCF082_LOCUS32438</name>
    <name evidence="4" type="ORF">SCF082_LOCUS32440</name>
</gene>
<sequence>KREGLAYSAYAGETATRWSSAFTSAVSVLRNNQAHRTSRARHSSGAPEALDDGEETLGCELCAIMAPLKLATKIMEGDGEKGLCSIYLPTWHSISKALCKSELAAPAELVSLKPGSSRIRVQDMLPLSQDTLKFLVTDLTKVKTKHLEGTSGLSLLRCATYLDLRFKDHACVTVEEREKVRSEVKAAAVARFSDASVRQFVIHRAETEIPMDATLAEVMQAEKARGRGGRGRGAKARGRKRAAPGGASVAARSLKPRTSAEDFLFGGKPGPKSSSSGQTKVQDLEAAVDHEMGLYDRMPAGESLDASPLLFWRKHEACVRHLAAVARDVLSIPASSASIERLFSAANRAVNNRRGR</sequence>
<accession>A0ABP0NID2</accession>
<dbReference type="PANTHER" id="PTHR46169">
    <property type="entry name" value="DNA REPLICATION-RELATED ELEMENT FACTOR, ISOFORM A"/>
    <property type="match status" value="1"/>
</dbReference>
<protein>
    <submittedName>
        <fullName evidence="3">Zinc finger BED domain-containing protein 1</fullName>
    </submittedName>
</protein>
<dbReference type="SUPFAM" id="SSF53098">
    <property type="entry name" value="Ribonuclease H-like"/>
    <property type="match status" value="1"/>
</dbReference>
<dbReference type="Proteomes" id="UP001642464">
    <property type="component" value="Unassembled WGS sequence"/>
</dbReference>
<keyword evidence="5" id="KW-1185">Reference proteome</keyword>
<dbReference type="EMBL" id="CAXAMM010028102">
    <property type="protein sequence ID" value="CAK9062159.1"/>
    <property type="molecule type" value="Genomic_DNA"/>
</dbReference>
<dbReference type="InterPro" id="IPR052717">
    <property type="entry name" value="Vacuolar_transposase_reg"/>
</dbReference>
<dbReference type="InterPro" id="IPR008906">
    <property type="entry name" value="HATC_C_dom"/>
</dbReference>
<feature type="non-terminal residue" evidence="3">
    <location>
        <position position="356"/>
    </location>
</feature>
<feature type="region of interest" description="Disordered" evidence="1">
    <location>
        <begin position="222"/>
        <end position="253"/>
    </location>
</feature>
<feature type="non-terminal residue" evidence="3">
    <location>
        <position position="1"/>
    </location>
</feature>
<dbReference type="PANTHER" id="PTHR46169:SF29">
    <property type="entry name" value="DNA REPLICATION-RELATED ELEMENT FACTOR, ISOFORM A"/>
    <property type="match status" value="1"/>
</dbReference>
<dbReference type="EMBL" id="CAXAMM010028091">
    <property type="protein sequence ID" value="CAK9062150.1"/>
    <property type="molecule type" value="Genomic_DNA"/>
</dbReference>
<evidence type="ECO:0000259" key="2">
    <source>
        <dbReference type="Pfam" id="PF05699"/>
    </source>
</evidence>
<name>A0ABP0NID2_9DINO</name>